<protein>
    <submittedName>
        <fullName evidence="2">Uncharacterized protein</fullName>
    </submittedName>
</protein>
<sequence length="181" mass="18409">MAYGVSVALVWAVSLTLYAATGIGWWAAVPAGPAVLVLLAVLWPRRRGSGAGRGGDVASWGAPRSAAGPAPGRAASLPESAVVWEMGDPAGPPVVKGPVAGSAVLPERIDSTERDDDLVIVGSGAASRYRPLHEYAQDPLTPAAAETVATGLERLFLRLGPPPGVAHGPDQSAPAPRGDDR</sequence>
<evidence type="ECO:0000313" key="2">
    <source>
        <dbReference type="EMBL" id="RGD62304.1"/>
    </source>
</evidence>
<dbReference type="EMBL" id="QVIG01000001">
    <property type="protein sequence ID" value="RGD62304.1"/>
    <property type="molecule type" value="Genomic_DNA"/>
</dbReference>
<feature type="compositionally biased region" description="Low complexity" evidence="1">
    <location>
        <begin position="58"/>
        <end position="73"/>
    </location>
</feature>
<comment type="caution">
    <text evidence="2">The sequence shown here is derived from an EMBL/GenBank/DDBJ whole genome shotgun (WGS) entry which is preliminary data.</text>
</comment>
<dbReference type="AlphaFoldDB" id="A0A373A3H8"/>
<feature type="region of interest" description="Disordered" evidence="1">
    <location>
        <begin position="50"/>
        <end position="73"/>
    </location>
</feature>
<name>A0A373A3H8_9ACTN</name>
<gene>
    <name evidence="2" type="ORF">DR950_35215</name>
</gene>
<keyword evidence="3" id="KW-1185">Reference proteome</keyword>
<reference evidence="2 3" key="1">
    <citation type="submission" date="2018-08" db="EMBL/GenBank/DDBJ databases">
        <title>Diversity &amp; Physiological Properties of Lignin-Decomposing Actinobacteria from Soil.</title>
        <authorList>
            <person name="Roh S.G."/>
            <person name="Kim S.B."/>
        </authorList>
    </citation>
    <scope>NUCLEOTIDE SEQUENCE [LARGE SCALE GENOMIC DNA]</scope>
    <source>
        <strain evidence="2 3">MMS17-GH009</strain>
    </source>
</reference>
<evidence type="ECO:0000313" key="3">
    <source>
        <dbReference type="Proteomes" id="UP000263377"/>
    </source>
</evidence>
<dbReference type="Proteomes" id="UP000263377">
    <property type="component" value="Unassembled WGS sequence"/>
</dbReference>
<evidence type="ECO:0000256" key="1">
    <source>
        <dbReference type="SAM" id="MobiDB-lite"/>
    </source>
</evidence>
<accession>A0A373A3H8</accession>
<feature type="region of interest" description="Disordered" evidence="1">
    <location>
        <begin position="159"/>
        <end position="181"/>
    </location>
</feature>
<dbReference type="RefSeq" id="WP_117490685.1">
    <property type="nucleotide sequence ID" value="NZ_QVIG01000001.1"/>
</dbReference>
<proteinExistence type="predicted"/>
<organism evidence="2 3">
    <name type="scientific">Kitasatospora xanthocidica</name>
    <dbReference type="NCBI Taxonomy" id="83382"/>
    <lineage>
        <taxon>Bacteria</taxon>
        <taxon>Bacillati</taxon>
        <taxon>Actinomycetota</taxon>
        <taxon>Actinomycetes</taxon>
        <taxon>Kitasatosporales</taxon>
        <taxon>Streptomycetaceae</taxon>
        <taxon>Kitasatospora</taxon>
    </lineage>
</organism>